<keyword evidence="5" id="KW-0963">Cytoplasm</keyword>
<dbReference type="EMBL" id="OV651828">
    <property type="protein sequence ID" value="CAH1104390.1"/>
    <property type="molecule type" value="Genomic_DNA"/>
</dbReference>
<comment type="pathway">
    <text evidence="18">Cofactor biosynthesis; coenzyme A biosynthesis; CoA from (R)-pantothenate: step 5/5.</text>
</comment>
<comment type="subunit">
    <text evidence="3">Monomer.</text>
</comment>
<dbReference type="EC" id="2.7.7.3" evidence="4"/>
<evidence type="ECO:0000256" key="11">
    <source>
        <dbReference type="ARBA" id="ARBA00022840"/>
    </source>
</evidence>
<dbReference type="PANTHER" id="PTHR10695:SF46">
    <property type="entry name" value="BIFUNCTIONAL COENZYME A SYNTHASE-RELATED"/>
    <property type="match status" value="1"/>
</dbReference>
<comment type="catalytic activity">
    <reaction evidence="15">
        <text>3'-dephospho-CoA + ATP = ADP + CoA + H(+)</text>
        <dbReference type="Rhea" id="RHEA:18245"/>
        <dbReference type="ChEBI" id="CHEBI:15378"/>
        <dbReference type="ChEBI" id="CHEBI:30616"/>
        <dbReference type="ChEBI" id="CHEBI:57287"/>
        <dbReference type="ChEBI" id="CHEBI:57328"/>
        <dbReference type="ChEBI" id="CHEBI:456216"/>
        <dbReference type="EC" id="2.7.1.24"/>
    </reaction>
    <physiologicalReaction direction="left-to-right" evidence="15">
        <dbReference type="Rhea" id="RHEA:18246"/>
    </physiologicalReaction>
</comment>
<dbReference type="NCBIfam" id="TIGR00152">
    <property type="entry name" value="dephospho-CoA kinase"/>
    <property type="match status" value="1"/>
</dbReference>
<keyword evidence="24" id="KW-1185">Reference proteome</keyword>
<comment type="similarity">
    <text evidence="19">In the central section; belongs to the eukaryotic CoaD family.</text>
</comment>
<evidence type="ECO:0000256" key="16">
    <source>
        <dbReference type="ARBA" id="ARBA00059677"/>
    </source>
</evidence>
<dbReference type="AlphaFoldDB" id="A0A9P0GC25"/>
<dbReference type="PANTHER" id="PTHR10695">
    <property type="entry name" value="DEPHOSPHO-COA KINASE-RELATED"/>
    <property type="match status" value="1"/>
</dbReference>
<dbReference type="GO" id="GO:0005524">
    <property type="term" value="F:ATP binding"/>
    <property type="evidence" value="ECO:0007669"/>
    <property type="project" value="UniProtKB-KW"/>
</dbReference>
<name>A0A9P0GC25_9CUCU</name>
<dbReference type="InterPro" id="IPR014729">
    <property type="entry name" value="Rossmann-like_a/b/a_fold"/>
</dbReference>
<organism evidence="23 24">
    <name type="scientific">Psylliodes chrysocephalus</name>
    <dbReference type="NCBI Taxonomy" id="3402493"/>
    <lineage>
        <taxon>Eukaryota</taxon>
        <taxon>Metazoa</taxon>
        <taxon>Ecdysozoa</taxon>
        <taxon>Arthropoda</taxon>
        <taxon>Hexapoda</taxon>
        <taxon>Insecta</taxon>
        <taxon>Pterygota</taxon>
        <taxon>Neoptera</taxon>
        <taxon>Endopterygota</taxon>
        <taxon>Coleoptera</taxon>
        <taxon>Polyphaga</taxon>
        <taxon>Cucujiformia</taxon>
        <taxon>Chrysomeloidea</taxon>
        <taxon>Chrysomelidae</taxon>
        <taxon>Galerucinae</taxon>
        <taxon>Alticini</taxon>
        <taxon>Psylliodes</taxon>
    </lineage>
</organism>
<dbReference type="InterPro" id="IPR001977">
    <property type="entry name" value="Depp_CoAkinase"/>
</dbReference>
<dbReference type="GO" id="GO:0004595">
    <property type="term" value="F:pantetheine-phosphate adenylyltransferase activity"/>
    <property type="evidence" value="ECO:0007669"/>
    <property type="project" value="UniProtKB-EC"/>
</dbReference>
<dbReference type="SUPFAM" id="SSF52374">
    <property type="entry name" value="Nucleotidylyl transferase"/>
    <property type="match status" value="1"/>
</dbReference>
<keyword evidence="10" id="KW-0418">Kinase</keyword>
<evidence type="ECO:0000256" key="14">
    <source>
        <dbReference type="ARBA" id="ARBA00051310"/>
    </source>
</evidence>
<evidence type="ECO:0000256" key="2">
    <source>
        <dbReference type="ARBA" id="ARBA00004496"/>
    </source>
</evidence>
<keyword evidence="6" id="KW-0597">Phosphoprotein</keyword>
<dbReference type="Pfam" id="PF01467">
    <property type="entry name" value="CTP_transf_like"/>
    <property type="match status" value="1"/>
</dbReference>
<accession>A0A9P0GC25</accession>
<gene>
    <name evidence="23" type="ORF">PSYICH_LOCUS5168</name>
</gene>
<evidence type="ECO:0000313" key="24">
    <source>
        <dbReference type="Proteomes" id="UP001153636"/>
    </source>
</evidence>
<sequence>MGYYFSVVRKPLLNMLAKTGLLVCSNPKQIGNIMGSIKKEVKHTLYIQFLSALGDPLGNFCPKTFNTWPKFSPTIYGIYSQAATNCNDLDVRVLLSGLKYNIPKIQTQKPIDLIIFDKPYSSSEIDCFINMRLQNLAKEYNIITLNCEEFQEEEKEIILSDTKVNHTVLGGTFDRLHLAHKLLLSEAALRADKTVTVGVTEENMLFSKTLWEFIEDTDLRINNVRDFLCDICPELNYNIVPISDPFGPAITDPTMELIVVSQETFKGGEKINLIRRERNLPPLDILPVELVDEPNPNPLEEAKISSSTTRMRLLGTVLKPIQKNSNIPNIPYVIGLTGGIASGKSGVTKHMQNLGAEIINCDLIGHECYKPGKLCYKELVKVFGEQIVADNGEIDRKVLGTIVFKNKDDLEKLNNIVWPYIAAEVQNIIKSSHAKVIVVEAAVLLVAGWQNMCHEVWTTIIPREEAVKRLIERNLAPEHANNRINAQPNNKYYIQHSNVVLCSLWPVEYTKEQVKKAWDLLLKRMPS</sequence>
<evidence type="ECO:0000256" key="5">
    <source>
        <dbReference type="ARBA" id="ARBA00022490"/>
    </source>
</evidence>
<dbReference type="OrthoDB" id="330671at2759"/>
<evidence type="ECO:0000256" key="17">
    <source>
        <dbReference type="ARBA" id="ARBA00060565"/>
    </source>
</evidence>
<dbReference type="EC" id="2.7.1.24" evidence="20"/>
<keyword evidence="13" id="KW-0511">Multifunctional enzyme</keyword>
<comment type="function">
    <text evidence="16">Bifunctional enzyme that catalyzes the fourth and fifth sequential steps of CoA biosynthetic pathway. The fourth reaction is catalyzed by the phosphopantetheine adenylyltransferase, coded by the coaD domain; the fifth reaction is catalyzed by the dephospho-CoA kinase, coded by the coaE domain. May act as a point of CoA biosynthesis regulation.</text>
</comment>
<keyword evidence="11" id="KW-0067">ATP-binding</keyword>
<evidence type="ECO:0000256" key="9">
    <source>
        <dbReference type="ARBA" id="ARBA00022741"/>
    </source>
</evidence>
<evidence type="ECO:0000256" key="13">
    <source>
        <dbReference type="ARBA" id="ARBA00023268"/>
    </source>
</evidence>
<dbReference type="GO" id="GO:0005759">
    <property type="term" value="C:mitochondrial matrix"/>
    <property type="evidence" value="ECO:0007669"/>
    <property type="project" value="UniProtKB-SubCell"/>
</dbReference>
<evidence type="ECO:0000256" key="1">
    <source>
        <dbReference type="ARBA" id="ARBA00004305"/>
    </source>
</evidence>
<protein>
    <recommendedName>
        <fullName evidence="21">Bifunctional coenzyme A synthase</fullName>
        <ecNumber evidence="20">2.7.1.24</ecNumber>
        <ecNumber evidence="4">2.7.7.3</ecNumber>
    </recommendedName>
</protein>
<evidence type="ECO:0000256" key="10">
    <source>
        <dbReference type="ARBA" id="ARBA00022777"/>
    </source>
</evidence>
<comment type="pathway">
    <text evidence="17">Cofactor biosynthesis; coenzyme A biosynthesis; CoA from (R)-pantothenate: step 4/5.</text>
</comment>
<evidence type="ECO:0000256" key="7">
    <source>
        <dbReference type="ARBA" id="ARBA00022679"/>
    </source>
</evidence>
<proteinExistence type="inferred from homology"/>
<keyword evidence="7" id="KW-0808">Transferase</keyword>
<dbReference type="CDD" id="cd02164">
    <property type="entry name" value="PPAT_CoAS"/>
    <property type="match status" value="1"/>
</dbReference>
<evidence type="ECO:0000259" key="22">
    <source>
        <dbReference type="Pfam" id="PF01467"/>
    </source>
</evidence>
<dbReference type="InterPro" id="IPR027417">
    <property type="entry name" value="P-loop_NTPase"/>
</dbReference>
<evidence type="ECO:0000256" key="8">
    <source>
        <dbReference type="ARBA" id="ARBA00022695"/>
    </source>
</evidence>
<keyword evidence="8" id="KW-0548">Nucleotidyltransferase</keyword>
<dbReference type="GO" id="GO:0004140">
    <property type="term" value="F:dephospho-CoA kinase activity"/>
    <property type="evidence" value="ECO:0007669"/>
    <property type="project" value="UniProtKB-EC"/>
</dbReference>
<dbReference type="HAMAP" id="MF_00376">
    <property type="entry name" value="Dephospho_CoA_kinase"/>
    <property type="match status" value="1"/>
</dbReference>
<dbReference type="Gene3D" id="3.40.50.300">
    <property type="entry name" value="P-loop containing nucleotide triphosphate hydrolases"/>
    <property type="match status" value="1"/>
</dbReference>
<dbReference type="NCBIfam" id="NF001985">
    <property type="entry name" value="PRK00777.1"/>
    <property type="match status" value="1"/>
</dbReference>
<keyword evidence="12" id="KW-0496">Mitochondrion</keyword>
<dbReference type="SUPFAM" id="SSF52540">
    <property type="entry name" value="P-loop containing nucleoside triphosphate hydrolases"/>
    <property type="match status" value="1"/>
</dbReference>
<dbReference type="GO" id="GO:0015937">
    <property type="term" value="P:coenzyme A biosynthetic process"/>
    <property type="evidence" value="ECO:0007669"/>
    <property type="project" value="InterPro"/>
</dbReference>
<evidence type="ECO:0000256" key="4">
    <source>
        <dbReference type="ARBA" id="ARBA00012392"/>
    </source>
</evidence>
<dbReference type="Pfam" id="PF01121">
    <property type="entry name" value="CoaE"/>
    <property type="match status" value="1"/>
</dbReference>
<evidence type="ECO:0000256" key="20">
    <source>
        <dbReference type="ARBA" id="ARBA00066359"/>
    </source>
</evidence>
<dbReference type="PROSITE" id="PS51219">
    <property type="entry name" value="DPCK"/>
    <property type="match status" value="1"/>
</dbReference>
<evidence type="ECO:0000256" key="6">
    <source>
        <dbReference type="ARBA" id="ARBA00022553"/>
    </source>
</evidence>
<comment type="subcellular location">
    <subcellularLocation>
        <location evidence="2">Cytoplasm</location>
    </subcellularLocation>
    <subcellularLocation>
        <location evidence="1">Mitochondrion matrix</location>
    </subcellularLocation>
</comment>
<evidence type="ECO:0000256" key="12">
    <source>
        <dbReference type="ARBA" id="ARBA00023128"/>
    </source>
</evidence>
<reference evidence="23" key="1">
    <citation type="submission" date="2022-01" db="EMBL/GenBank/DDBJ databases">
        <authorList>
            <person name="King R."/>
        </authorList>
    </citation>
    <scope>NUCLEOTIDE SEQUENCE</scope>
</reference>
<feature type="domain" description="Cytidyltransferase-like" evidence="22">
    <location>
        <begin position="168"/>
        <end position="278"/>
    </location>
</feature>
<evidence type="ECO:0000256" key="19">
    <source>
        <dbReference type="ARBA" id="ARBA00061673"/>
    </source>
</evidence>
<dbReference type="FunFam" id="3.40.50.620:FF:000089">
    <property type="entry name" value="Bifunctional coenzyme A synthase"/>
    <property type="match status" value="1"/>
</dbReference>
<evidence type="ECO:0000256" key="18">
    <source>
        <dbReference type="ARBA" id="ARBA00060696"/>
    </source>
</evidence>
<dbReference type="FunFam" id="3.40.50.300:FF:000899">
    <property type="entry name" value="Bifunctional coenzyme A synthase"/>
    <property type="match status" value="1"/>
</dbReference>
<evidence type="ECO:0000256" key="3">
    <source>
        <dbReference type="ARBA" id="ARBA00011245"/>
    </source>
</evidence>
<dbReference type="InterPro" id="IPR004821">
    <property type="entry name" value="Cyt_trans-like"/>
</dbReference>
<dbReference type="Proteomes" id="UP001153636">
    <property type="component" value="Chromosome 16"/>
</dbReference>
<keyword evidence="9" id="KW-0547">Nucleotide-binding</keyword>
<dbReference type="CDD" id="cd02022">
    <property type="entry name" value="DPCK"/>
    <property type="match status" value="1"/>
</dbReference>
<evidence type="ECO:0000256" key="15">
    <source>
        <dbReference type="ARBA" id="ARBA00051912"/>
    </source>
</evidence>
<evidence type="ECO:0000256" key="21">
    <source>
        <dbReference type="ARBA" id="ARBA00067394"/>
    </source>
</evidence>
<evidence type="ECO:0000313" key="23">
    <source>
        <dbReference type="EMBL" id="CAH1104390.1"/>
    </source>
</evidence>
<dbReference type="Gene3D" id="3.40.50.620">
    <property type="entry name" value="HUPs"/>
    <property type="match status" value="1"/>
</dbReference>
<comment type="catalytic activity">
    <reaction evidence="14">
        <text>(R)-4'-phosphopantetheine + ATP + H(+) = 3'-dephospho-CoA + diphosphate</text>
        <dbReference type="Rhea" id="RHEA:19801"/>
        <dbReference type="ChEBI" id="CHEBI:15378"/>
        <dbReference type="ChEBI" id="CHEBI:30616"/>
        <dbReference type="ChEBI" id="CHEBI:33019"/>
        <dbReference type="ChEBI" id="CHEBI:57328"/>
        <dbReference type="ChEBI" id="CHEBI:61723"/>
        <dbReference type="EC" id="2.7.7.3"/>
    </reaction>
    <physiologicalReaction direction="left-to-right" evidence="14">
        <dbReference type="Rhea" id="RHEA:19802"/>
    </physiologicalReaction>
</comment>